<evidence type="ECO:0000313" key="2">
    <source>
        <dbReference type="Proteomes" id="UP000295626"/>
    </source>
</evidence>
<evidence type="ECO:0000313" key="1">
    <source>
        <dbReference type="EMBL" id="TDB80191.1"/>
    </source>
</evidence>
<keyword evidence="2" id="KW-1185">Reference proteome</keyword>
<name>A0ABY2DBW5_9ACTN</name>
<gene>
    <name evidence="1" type="ORF">E1091_19330</name>
</gene>
<dbReference type="EMBL" id="SMKE01001110">
    <property type="protein sequence ID" value="TDB80191.1"/>
    <property type="molecule type" value="Genomic_DNA"/>
</dbReference>
<sequence>MVTVLEGINAATGVEVVAYERFVVGRRAGQSSSAAAGERTRTMVGEVEAWARGAQWRRVYARSAAEVKPWATDLRLAAAGLLDLTKGMRHARDAARHALYCAVRDLGLADPLSRRAGAR</sequence>
<reference evidence="1 2" key="1">
    <citation type="submission" date="2019-02" db="EMBL/GenBank/DDBJ databases">
        <title>Draft genome sequences of novel Actinobacteria.</title>
        <authorList>
            <person name="Sahin N."/>
            <person name="Ay H."/>
            <person name="Saygin H."/>
        </authorList>
    </citation>
    <scope>NUCLEOTIDE SEQUENCE [LARGE SCALE GENOMIC DNA]</scope>
    <source>
        <strain evidence="1 2">JCM 30529</strain>
    </source>
</reference>
<dbReference type="Proteomes" id="UP000295626">
    <property type="component" value="Unassembled WGS sequence"/>
</dbReference>
<protein>
    <submittedName>
        <fullName evidence="1">Uncharacterized protein</fullName>
    </submittedName>
</protein>
<organism evidence="1 2">
    <name type="scientific">Micromonospora fluostatini</name>
    <dbReference type="NCBI Taxonomy" id="1629071"/>
    <lineage>
        <taxon>Bacteria</taxon>
        <taxon>Bacillati</taxon>
        <taxon>Actinomycetota</taxon>
        <taxon>Actinomycetes</taxon>
        <taxon>Micromonosporales</taxon>
        <taxon>Micromonosporaceae</taxon>
        <taxon>Micromonospora</taxon>
    </lineage>
</organism>
<accession>A0ABY2DBW5</accession>
<proteinExistence type="predicted"/>
<comment type="caution">
    <text evidence="1">The sequence shown here is derived from an EMBL/GenBank/DDBJ whole genome shotgun (WGS) entry which is preliminary data.</text>
</comment>